<keyword evidence="3" id="KW-0808">Transferase</keyword>
<feature type="transmembrane region" description="Helical" evidence="8">
    <location>
        <begin position="284"/>
        <end position="302"/>
    </location>
</feature>
<feature type="transmembrane region" description="Helical" evidence="8">
    <location>
        <begin position="228"/>
        <end position="249"/>
    </location>
</feature>
<gene>
    <name evidence="11" type="ORF">GTOL_12052</name>
</gene>
<dbReference type="EMBL" id="CAJQUM010000001">
    <property type="protein sequence ID" value="CAG4884169.1"/>
    <property type="molecule type" value="Genomic_DNA"/>
</dbReference>
<feature type="transmembrane region" description="Helical" evidence="8">
    <location>
        <begin position="20"/>
        <end position="39"/>
    </location>
</feature>
<evidence type="ECO:0000256" key="5">
    <source>
        <dbReference type="ARBA" id="ARBA00022989"/>
    </source>
</evidence>
<dbReference type="Pfam" id="PF01757">
    <property type="entry name" value="Acyl_transf_3"/>
    <property type="match status" value="1"/>
</dbReference>
<dbReference type="GO" id="GO:0016747">
    <property type="term" value="F:acyltransferase activity, transferring groups other than amino-acyl groups"/>
    <property type="evidence" value="ECO:0007669"/>
    <property type="project" value="InterPro"/>
</dbReference>
<feature type="transmembrane region" description="Helical" evidence="8">
    <location>
        <begin position="60"/>
        <end position="79"/>
    </location>
</feature>
<sequence>MAILSVVAYHALPAYVPGGFVGVDVFFVISGFLISTIIFKSLADNDFSFLEFYAHRIRRIFPALLIVMACCFVLGWFALLPEEYKQLGKHIAAGAGFVLNFILWKEAGYFDVASELKPLMHLWSLAIEEQFYLGFPLLIWLAWRIRINLVLVISTVLALSFGANMIGVHYDVVQTFFVPQTRFWELMTGVLLAWLSLNGGNKGEGGLIWGNRCMTRGGALCDVTTRQAMLMSMLSLVGLALILASVFLFNKTMPYPGARAAMPVAGSMLLILAGQESLINRILLSSRVMVFVGIVSYPLYLWHWPLLSFARILESETLSLEIGATAVTLSFILAALTYRLVEKPIRYGGHAGTKSIVLCILMALVGFIGYNAFDREGLPFRQKQLLLNNERHQFRKIAASDESRCLRRFPTFRGYCLLAKDSQPTIAVIGDSLTPGLFNGLKEATANDASVNILGLSLGGMLPLMGVSSYDNLSPYERQAASALGSSQMVSIAGKTASVELVVMVGNWTLYIDPQPDRKMFVRLADRPEITDNREVYRIALTRTFSYLLQQNKQVVFVLNQAGLNFDPQSCANNRPLRLGNEMRSTCAVSRDDFERHNREYREIAASVLKDFPSVKVFDVAKFLCDDQWCWAMKGSELLYADRTHFSRQGGSYIAQFLAPVIQEARLGRIQTN</sequence>
<evidence type="ECO:0000256" key="8">
    <source>
        <dbReference type="SAM" id="Phobius"/>
    </source>
</evidence>
<dbReference type="AlphaFoldDB" id="A0A916N2Q2"/>
<keyword evidence="2" id="KW-1003">Cell membrane</keyword>
<name>A0A916N2Q2_9PROT</name>
<dbReference type="Gene3D" id="3.40.50.1110">
    <property type="entry name" value="SGNH hydrolase"/>
    <property type="match status" value="1"/>
</dbReference>
<evidence type="ECO:0000256" key="3">
    <source>
        <dbReference type="ARBA" id="ARBA00022679"/>
    </source>
</evidence>
<evidence type="ECO:0000256" key="7">
    <source>
        <dbReference type="ARBA" id="ARBA00023315"/>
    </source>
</evidence>
<keyword evidence="7 11" id="KW-0012">Acyltransferase</keyword>
<dbReference type="SUPFAM" id="SSF52266">
    <property type="entry name" value="SGNH hydrolase"/>
    <property type="match status" value="1"/>
</dbReference>
<evidence type="ECO:0000256" key="4">
    <source>
        <dbReference type="ARBA" id="ARBA00022692"/>
    </source>
</evidence>
<feature type="transmembrane region" description="Helical" evidence="8">
    <location>
        <begin position="122"/>
        <end position="143"/>
    </location>
</feature>
<feature type="transmembrane region" description="Helical" evidence="8">
    <location>
        <begin position="353"/>
        <end position="373"/>
    </location>
</feature>
<dbReference type="InterPro" id="IPR050879">
    <property type="entry name" value="Acyltransferase_3"/>
</dbReference>
<dbReference type="Proteomes" id="UP000742786">
    <property type="component" value="Unassembled WGS sequence"/>
</dbReference>
<evidence type="ECO:0000256" key="1">
    <source>
        <dbReference type="ARBA" id="ARBA00004651"/>
    </source>
</evidence>
<dbReference type="GO" id="GO:0016788">
    <property type="term" value="F:hydrolase activity, acting on ester bonds"/>
    <property type="evidence" value="ECO:0007669"/>
    <property type="project" value="UniProtKB-ARBA"/>
</dbReference>
<evidence type="ECO:0000259" key="9">
    <source>
        <dbReference type="Pfam" id="PF01757"/>
    </source>
</evidence>
<dbReference type="Pfam" id="PF19040">
    <property type="entry name" value="SGNH"/>
    <property type="match status" value="1"/>
</dbReference>
<feature type="transmembrane region" description="Helical" evidence="8">
    <location>
        <begin position="149"/>
        <end position="173"/>
    </location>
</feature>
<keyword evidence="12" id="KW-1185">Reference proteome</keyword>
<dbReference type="GO" id="GO:0009103">
    <property type="term" value="P:lipopolysaccharide biosynthetic process"/>
    <property type="evidence" value="ECO:0007669"/>
    <property type="project" value="TreeGrafter"/>
</dbReference>
<proteinExistence type="predicted"/>
<organism evidence="11 12">
    <name type="scientific">Georgfuchsia toluolica</name>
    <dbReference type="NCBI Taxonomy" id="424218"/>
    <lineage>
        <taxon>Bacteria</taxon>
        <taxon>Pseudomonadati</taxon>
        <taxon>Pseudomonadota</taxon>
        <taxon>Betaproteobacteria</taxon>
        <taxon>Nitrosomonadales</taxon>
        <taxon>Sterolibacteriaceae</taxon>
        <taxon>Georgfuchsia</taxon>
    </lineage>
</organism>
<dbReference type="InterPro" id="IPR036514">
    <property type="entry name" value="SGNH_hydro_sf"/>
</dbReference>
<keyword evidence="4 8" id="KW-0812">Transmembrane</keyword>
<keyword evidence="6 8" id="KW-0472">Membrane</keyword>
<evidence type="ECO:0000313" key="12">
    <source>
        <dbReference type="Proteomes" id="UP000742786"/>
    </source>
</evidence>
<feature type="transmembrane region" description="Helical" evidence="8">
    <location>
        <begin position="322"/>
        <end position="341"/>
    </location>
</feature>
<evidence type="ECO:0000256" key="6">
    <source>
        <dbReference type="ARBA" id="ARBA00023136"/>
    </source>
</evidence>
<evidence type="ECO:0000259" key="10">
    <source>
        <dbReference type="Pfam" id="PF19040"/>
    </source>
</evidence>
<dbReference type="PANTHER" id="PTHR23028">
    <property type="entry name" value="ACETYLTRANSFERASE"/>
    <property type="match status" value="1"/>
</dbReference>
<evidence type="ECO:0000256" key="2">
    <source>
        <dbReference type="ARBA" id="ARBA00022475"/>
    </source>
</evidence>
<reference evidence="11" key="1">
    <citation type="submission" date="2021-04" db="EMBL/GenBank/DDBJ databases">
        <authorList>
            <person name="Hornung B."/>
        </authorList>
    </citation>
    <scope>NUCLEOTIDE SEQUENCE</scope>
    <source>
        <strain evidence="11">G5G6</strain>
    </source>
</reference>
<keyword evidence="5 8" id="KW-1133">Transmembrane helix</keyword>
<dbReference type="InterPro" id="IPR002656">
    <property type="entry name" value="Acyl_transf_3_dom"/>
</dbReference>
<comment type="caution">
    <text evidence="11">The sequence shown here is derived from an EMBL/GenBank/DDBJ whole genome shotgun (WGS) entry which is preliminary data.</text>
</comment>
<feature type="domain" description="Acyltransferase 3" evidence="9">
    <location>
        <begin position="2"/>
        <end position="334"/>
    </location>
</feature>
<accession>A0A916N2Q2</accession>
<dbReference type="InterPro" id="IPR043968">
    <property type="entry name" value="SGNH"/>
</dbReference>
<feature type="domain" description="SGNH" evidence="10">
    <location>
        <begin position="412"/>
        <end position="659"/>
    </location>
</feature>
<evidence type="ECO:0000313" key="11">
    <source>
        <dbReference type="EMBL" id="CAG4884169.1"/>
    </source>
</evidence>
<protein>
    <submittedName>
        <fullName evidence="11">Acyltransferase family protein</fullName>
    </submittedName>
</protein>
<dbReference type="GO" id="GO:0005886">
    <property type="term" value="C:plasma membrane"/>
    <property type="evidence" value="ECO:0007669"/>
    <property type="project" value="UniProtKB-SubCell"/>
</dbReference>
<dbReference type="PANTHER" id="PTHR23028:SF53">
    <property type="entry name" value="ACYL_TRANSF_3 DOMAIN-CONTAINING PROTEIN"/>
    <property type="match status" value="1"/>
</dbReference>
<comment type="subcellular location">
    <subcellularLocation>
        <location evidence="1">Cell membrane</location>
        <topology evidence="1">Multi-pass membrane protein</topology>
    </subcellularLocation>
</comment>